<organism evidence="2 3">
    <name type="scientific">Gossypium australe</name>
    <dbReference type="NCBI Taxonomy" id="47621"/>
    <lineage>
        <taxon>Eukaryota</taxon>
        <taxon>Viridiplantae</taxon>
        <taxon>Streptophyta</taxon>
        <taxon>Embryophyta</taxon>
        <taxon>Tracheophyta</taxon>
        <taxon>Spermatophyta</taxon>
        <taxon>Magnoliopsida</taxon>
        <taxon>eudicotyledons</taxon>
        <taxon>Gunneridae</taxon>
        <taxon>Pentapetalae</taxon>
        <taxon>rosids</taxon>
        <taxon>malvids</taxon>
        <taxon>Malvales</taxon>
        <taxon>Malvaceae</taxon>
        <taxon>Malvoideae</taxon>
        <taxon>Gossypium</taxon>
    </lineage>
</organism>
<dbReference type="CDD" id="cd01647">
    <property type="entry name" value="RT_LTR"/>
    <property type="match status" value="1"/>
</dbReference>
<dbReference type="OrthoDB" id="1001379at2759"/>
<dbReference type="InterPro" id="IPR043502">
    <property type="entry name" value="DNA/RNA_pol_sf"/>
</dbReference>
<sequence>MNAKLRNDITSFKQLEDETLIGRRVVGSFKLDAITSLTAQVSSLANMIKTMQKPSKVKELKAVGLSCVYCGEDCGFEECPSNPASVYNMGNFNRNNNPYSNRVVKNVVPESVNSKTITSKTLEQPKKSTTIEKIGPSNVEANSDSTAKHNLGIGEARPTTVTLQLANRSYAYPECKPFLTTGRTVIDVQKGELTIRVNDQQITFNVFKALKYADDIKECHAVSLLDFIVEEKFEKEYHDKKHNESDSNDIDDKEPLGHNNDLLEYKLFIDRPGKRMPFGLCNGPATLQRCMISIFPNMVENFLKVFMDDFSVFGNNLEGCFYNLELVLQHCEETNLVSNWEKCHFMVREGIVLGHKVSHKGIEVDKAKIEVIEKLPPPTSVKGIRSFLGHVEFYRRFIKDFSKISKPLCTLLEQNKPFLFDEPCLLAFEKLKKRLVVVPIVIAPKWILPFKLMCNANDYAVGAFDLEIRDRKGTKNQVANHLSILEAGNEDGNNKLIKEDFLYEQLLIATTLLWYADIVNFLVSGLLPPDLNSQGKHKFFNDARFYYWDEPYIYRKCVDQIIQRCIPHEEMNSVLQHCYSASYEGYFGGVRTTAKVLQSGFYWPNLSMMKFLHKNIFTRFDTPRAIISDEGSHFDCKQVANALQKYGAYRTAYKTPLGMSPLKLVYEKPCHFLVELEHKAYWAIKQLNKDWKAADNRRLLELNEMEEFRAQEYENAKIYYEKTKHWHDKRIMPQKFEP</sequence>
<reference evidence="3" key="1">
    <citation type="journal article" date="2019" name="Plant Biotechnol. J.">
        <title>Genome sequencing of the Australian wild diploid species Gossypium australe highlights disease resistance and delayed gland morphogenesis.</title>
        <authorList>
            <person name="Cai Y."/>
            <person name="Cai X."/>
            <person name="Wang Q."/>
            <person name="Wang P."/>
            <person name="Zhang Y."/>
            <person name="Cai C."/>
            <person name="Xu Y."/>
            <person name="Wang K."/>
            <person name="Zhou Z."/>
            <person name="Wang C."/>
            <person name="Geng S."/>
            <person name="Li B."/>
            <person name="Dong Q."/>
            <person name="Hou Y."/>
            <person name="Wang H."/>
            <person name="Ai P."/>
            <person name="Liu Z."/>
            <person name="Yi F."/>
            <person name="Sun M."/>
            <person name="An G."/>
            <person name="Cheng J."/>
            <person name="Zhang Y."/>
            <person name="Shi Q."/>
            <person name="Xie Y."/>
            <person name="Shi X."/>
            <person name="Chang Y."/>
            <person name="Huang F."/>
            <person name="Chen Y."/>
            <person name="Hong S."/>
            <person name="Mi L."/>
            <person name="Sun Q."/>
            <person name="Zhang L."/>
            <person name="Zhou B."/>
            <person name="Peng R."/>
            <person name="Zhang X."/>
            <person name="Liu F."/>
        </authorList>
    </citation>
    <scope>NUCLEOTIDE SEQUENCE [LARGE SCALE GENOMIC DNA]</scope>
    <source>
        <strain evidence="3">cv. PA1801</strain>
    </source>
</reference>
<dbReference type="AlphaFoldDB" id="A0A5B6VBU6"/>
<dbReference type="PANTHER" id="PTHR34072:SF57">
    <property type="entry name" value="RNA-DIRECTED DNA POLYMERASE"/>
    <property type="match status" value="1"/>
</dbReference>
<dbReference type="InterPro" id="IPR000477">
    <property type="entry name" value="RT_dom"/>
</dbReference>
<keyword evidence="2" id="KW-0695">RNA-directed DNA polymerase</keyword>
<dbReference type="PANTHER" id="PTHR34072">
    <property type="entry name" value="ENZYMATIC POLYPROTEIN-RELATED"/>
    <property type="match status" value="1"/>
</dbReference>
<dbReference type="Gene3D" id="3.30.70.270">
    <property type="match status" value="2"/>
</dbReference>
<evidence type="ECO:0000313" key="3">
    <source>
        <dbReference type="Proteomes" id="UP000325315"/>
    </source>
</evidence>
<dbReference type="SUPFAM" id="SSF56672">
    <property type="entry name" value="DNA/RNA polymerases"/>
    <property type="match status" value="1"/>
</dbReference>
<protein>
    <submittedName>
        <fullName evidence="2">Reverse transcriptase-like protein</fullName>
    </submittedName>
</protein>
<dbReference type="Pfam" id="PF00078">
    <property type="entry name" value="RVT_1"/>
    <property type="match status" value="1"/>
</dbReference>
<dbReference type="EMBL" id="SMMG02000007">
    <property type="protein sequence ID" value="KAA3466524.1"/>
    <property type="molecule type" value="Genomic_DNA"/>
</dbReference>
<evidence type="ECO:0000313" key="2">
    <source>
        <dbReference type="EMBL" id="KAA3466524.1"/>
    </source>
</evidence>
<dbReference type="Gene3D" id="1.10.340.70">
    <property type="match status" value="1"/>
</dbReference>
<name>A0A5B6VBU6_9ROSI</name>
<feature type="domain" description="Reverse transcriptase" evidence="1">
    <location>
        <begin position="274"/>
        <end position="356"/>
    </location>
</feature>
<keyword evidence="2" id="KW-0808">Transferase</keyword>
<comment type="caution">
    <text evidence="2">The sequence shown here is derived from an EMBL/GenBank/DDBJ whole genome shotgun (WGS) entry which is preliminary data.</text>
</comment>
<dbReference type="GO" id="GO:0003964">
    <property type="term" value="F:RNA-directed DNA polymerase activity"/>
    <property type="evidence" value="ECO:0007669"/>
    <property type="project" value="UniProtKB-KW"/>
</dbReference>
<gene>
    <name evidence="2" type="ORF">EPI10_001611</name>
</gene>
<proteinExistence type="predicted"/>
<dbReference type="InterPro" id="IPR043128">
    <property type="entry name" value="Rev_trsase/Diguanyl_cyclase"/>
</dbReference>
<keyword evidence="2" id="KW-0548">Nucleotidyltransferase</keyword>
<evidence type="ECO:0000259" key="1">
    <source>
        <dbReference type="Pfam" id="PF00078"/>
    </source>
</evidence>
<keyword evidence="3" id="KW-1185">Reference proteome</keyword>
<dbReference type="Proteomes" id="UP000325315">
    <property type="component" value="Unassembled WGS sequence"/>
</dbReference>
<dbReference type="FunFam" id="3.30.70.270:FF:000020">
    <property type="entry name" value="Transposon Tf2-6 polyprotein-like Protein"/>
    <property type="match status" value="1"/>
</dbReference>
<accession>A0A5B6VBU6</accession>